<protein>
    <submittedName>
        <fullName evidence="3">VCBS repeat-containing protein</fullName>
    </submittedName>
</protein>
<feature type="compositionally biased region" description="Polar residues" evidence="1">
    <location>
        <begin position="450"/>
        <end position="478"/>
    </location>
</feature>
<dbReference type="InterPro" id="IPR010221">
    <property type="entry name" value="VCBS_dom"/>
</dbReference>
<sequence>MQVVVSTVAAASSTATTSTLAGASGVVNAEGLSSLALGVDVTQVSEYIRSGNDLLIVLENGEIITVNGYFAAAVPPDLYLMDGLEAVEAGMEGAIEGAVHPQFSQVANMAADPAVSAMAQASVATGSVSGGLIAGGLAVAAGAGAAIAVSSSDDDDDSVDSGGEPPEAPPVEQPLTLSNLSVLQNEDGSLKISGLATPGTVAHITLSDGTQVDSYVGDDGMFTVVWTPDNTSLPNGMITVHISDGERTSEPGTIDYVDTLAPEAPVIAHLLTDAGMLAEGVATADTTVGLTGTGEVGATITLYAGNGALIGQTSVADDGRWTFDYTGEALEDGFYSVTAVQTDVNGNASGQSESFDFTVDTTSPAALNFEMTDTLGTETGLVGEGDTTDDPRPQITGTAEPGARITMLLNGAPFATTMAHEITGEWEIALEQDIPAGTHNVTFMQTDAAGNSSPVSAQSFTRSNNSPDIDENSGTTGAVSELVAGDPGEGTDTHTATGSIGFNDHDRSDEHIVAIAENGINYLGDLTASVNGETGAIDWTFTVNDVALTYLGEGETRNQTYTLTLDDQNGATDTVDITVTMTGSNDAPVVSASSVLSGALTDPGTIEYVSSADENGILSVTAKLTPEIGATLLDLVRNGEGDFNSVFTSVINDLGGDRALAIAMVWDTVNRAYYDSSLTDPQKDYVNEASARTGIAYASYLKAGGTPLVDVIAQYKPDDDDANDTPERVQTLHDNLLGNIIGTVIAGRFDDPLESELIAAVETIDPDFLTRVYASGNEGTESTKGVQALEFDIEHGIAPTVTGKVSAIDPDASGSVESYSVGESEGTYGALTIDSDTGEWIYLLDTDGAMTSALAEGETAQDVFTVTVTDDQGATTETQIAITVTGSNDAPVLDVASAIDDSLQFNSQDDLDDPAWRGGSWGDINIVNPGDAGYIETPDGTAHGLISPASYFGPYNFFDAYRYEWTGGWIVETSVYLDTNWQDGEGFDYTSAAWGSDATHQRDFVFHVLKDNGGLYISGNNNAGWSPTPSIVTGPSAHNYEIVDSGWYTLQHLFYEQDGYLAVDLNLVDASGNILFTETRTNTTQDGIENIGSNGYSWFTYSTVADGLAIDGIDLNLTGVQPGVREMSDGAEGEGVTMLTSSGSIAYSDADSGDSHTVSISANGEDYYGALTAVVNAGNGTVDWHFEVLDADIEFLDNGVNMTQSYTLTLMDSEGGVDTTEVLVTLRGRNDAPEISGETSGAIMQVGDLAGVNEADADGGLTTDVTISGATLAAWSATLADPDPVKFATFYSSLLEDTGNDVALAIATAWDMQDAAYADQANGTPEINTNGVYIGVEYAQYLEGGGSPLLGVTAKYTPDNGDAGVSPQRVQSLHDNLLGNISGGAFTLTRFVTQDIIDELKAYVADNTSTSIANALGVPNDPAVDGRPYISGNENEDDTAGRSWDSANGYGAVATGQLIATDIDDGHSITWSVADSNGTYGTLMIDDSGKWTYVLDTESSATRALGLNGQGSDTFTVIAEDDFGLEDQVEVTVTVNGNYQMQVVTGDDDDRIVITQDGFEHILAGGGTDTLVLADDGIDIDFTQLSETQVMGIEIIDMDNGGANTLTFDASDIIALLQSSETGDLYIAGDDQDNVALSSGFAKQGASQVIDEVSYALYSNGSIQLHIDDDIDVAVAAGV</sequence>
<keyword evidence="4" id="KW-1185">Reference proteome</keyword>
<dbReference type="Pfam" id="PF17963">
    <property type="entry name" value="Big_9"/>
    <property type="match status" value="1"/>
</dbReference>
<dbReference type="InterPro" id="IPR013783">
    <property type="entry name" value="Ig-like_fold"/>
</dbReference>
<dbReference type="Pfam" id="PF22783">
    <property type="entry name" value="BapA_N"/>
    <property type="match status" value="1"/>
</dbReference>
<feature type="region of interest" description="Disordered" evidence="1">
    <location>
        <begin position="450"/>
        <end position="491"/>
    </location>
</feature>
<dbReference type="InterPro" id="IPR048051">
    <property type="entry name" value="BapA-like_prefix-like"/>
</dbReference>
<accession>A0A4R3NL44</accession>
<dbReference type="Gene3D" id="2.60.40.60">
    <property type="entry name" value="Cadherins"/>
    <property type="match status" value="1"/>
</dbReference>
<dbReference type="NCBIfam" id="NF033677">
    <property type="entry name" value="biofilm_BapA_N"/>
    <property type="match status" value="1"/>
</dbReference>
<dbReference type="Pfam" id="PF19077">
    <property type="entry name" value="Big_13"/>
    <property type="match status" value="2"/>
</dbReference>
<dbReference type="GO" id="GO:0007156">
    <property type="term" value="P:homophilic cell adhesion via plasma membrane adhesion molecules"/>
    <property type="evidence" value="ECO:0007669"/>
    <property type="project" value="InterPro"/>
</dbReference>
<evidence type="ECO:0000259" key="2">
    <source>
        <dbReference type="PROSITE" id="PS50268"/>
    </source>
</evidence>
<dbReference type="InterPro" id="IPR044016">
    <property type="entry name" value="Big_13"/>
</dbReference>
<gene>
    <name evidence="3" type="ORF">EDC90_10303</name>
</gene>
<dbReference type="GO" id="GO:0005509">
    <property type="term" value="F:calcium ion binding"/>
    <property type="evidence" value="ECO:0007669"/>
    <property type="project" value="InterPro"/>
</dbReference>
<name>A0A4R3NL44_9HYPH</name>
<feature type="domain" description="Cadherin" evidence="2">
    <location>
        <begin position="794"/>
        <end position="893"/>
    </location>
</feature>
<organism evidence="3 4">
    <name type="scientific">Martelella mediterranea</name>
    <dbReference type="NCBI Taxonomy" id="293089"/>
    <lineage>
        <taxon>Bacteria</taxon>
        <taxon>Pseudomonadati</taxon>
        <taxon>Pseudomonadota</taxon>
        <taxon>Alphaproteobacteria</taxon>
        <taxon>Hyphomicrobiales</taxon>
        <taxon>Aurantimonadaceae</taxon>
        <taxon>Martelella</taxon>
    </lineage>
</organism>
<dbReference type="CDD" id="cd11304">
    <property type="entry name" value="Cadherin_repeat"/>
    <property type="match status" value="1"/>
</dbReference>
<evidence type="ECO:0000256" key="1">
    <source>
        <dbReference type="SAM" id="MobiDB-lite"/>
    </source>
</evidence>
<dbReference type="NCBIfam" id="NF033510">
    <property type="entry name" value="Ca_tandemer"/>
    <property type="match status" value="2"/>
</dbReference>
<dbReference type="Gene3D" id="2.60.40.10">
    <property type="entry name" value="Immunoglobulins"/>
    <property type="match status" value="3"/>
</dbReference>
<dbReference type="NCBIfam" id="TIGR01965">
    <property type="entry name" value="VCBS_repeat"/>
    <property type="match status" value="4"/>
</dbReference>
<dbReference type="EMBL" id="SMAR01000030">
    <property type="protein sequence ID" value="TCT34759.1"/>
    <property type="molecule type" value="Genomic_DNA"/>
</dbReference>
<dbReference type="InterPro" id="IPR002126">
    <property type="entry name" value="Cadherin-like_dom"/>
</dbReference>
<dbReference type="Proteomes" id="UP000295097">
    <property type="component" value="Unassembled WGS sequence"/>
</dbReference>
<comment type="caution">
    <text evidence="3">The sequence shown here is derived from an EMBL/GenBank/DDBJ whole genome shotgun (WGS) entry which is preliminary data.</text>
</comment>
<dbReference type="OrthoDB" id="30037at2"/>
<dbReference type="GO" id="GO:0016020">
    <property type="term" value="C:membrane"/>
    <property type="evidence" value="ECO:0007669"/>
    <property type="project" value="InterPro"/>
</dbReference>
<evidence type="ECO:0000313" key="4">
    <source>
        <dbReference type="Proteomes" id="UP000295097"/>
    </source>
</evidence>
<dbReference type="RefSeq" id="WP_132313371.1">
    <property type="nucleotide sequence ID" value="NZ_SMAR01000030.1"/>
</dbReference>
<proteinExistence type="predicted"/>
<evidence type="ECO:0000313" key="3">
    <source>
        <dbReference type="EMBL" id="TCT34759.1"/>
    </source>
</evidence>
<feature type="region of interest" description="Disordered" evidence="1">
    <location>
        <begin position="150"/>
        <end position="174"/>
    </location>
</feature>
<reference evidence="3 4" key="1">
    <citation type="submission" date="2019-03" db="EMBL/GenBank/DDBJ databases">
        <title>Freshwater and sediment microbial communities from various areas in North America, analyzing microbe dynamics in response to fracking.</title>
        <authorList>
            <person name="Lamendella R."/>
        </authorList>
    </citation>
    <scope>NUCLEOTIDE SEQUENCE [LARGE SCALE GENOMIC DNA]</scope>
    <source>
        <strain evidence="3 4">175.2</strain>
    </source>
</reference>
<dbReference type="PROSITE" id="PS50268">
    <property type="entry name" value="CADHERIN_2"/>
    <property type="match status" value="1"/>
</dbReference>